<reference evidence="1 2" key="1">
    <citation type="submission" date="2018-12" db="EMBL/GenBank/DDBJ databases">
        <authorList>
            <person name="Kartti S."/>
            <person name="Manni A."/>
            <person name="Chemao El Fihri M.W."/>
            <person name="Laamarti M."/>
            <person name="Temsamani L."/>
            <person name="El Jamali J.E."/>
            <person name="Ouadghiri M."/>
            <person name="Ibrahimi A."/>
            <person name="Filati-Maltouf A."/>
        </authorList>
    </citation>
    <scope>NUCLEOTIDE SEQUENCE [LARGE SCALE GENOMIC DNA]</scope>
    <source>
        <strain evidence="1 2">MDMC339</strain>
    </source>
</reference>
<gene>
    <name evidence="1" type="ORF">EKL94_07725</name>
</gene>
<organism evidence="1 2">
    <name type="scientific">Stenotrophomonas maltophilia</name>
    <name type="common">Pseudomonas maltophilia</name>
    <name type="synonym">Xanthomonas maltophilia</name>
    <dbReference type="NCBI Taxonomy" id="40324"/>
    <lineage>
        <taxon>Bacteria</taxon>
        <taxon>Pseudomonadati</taxon>
        <taxon>Pseudomonadota</taxon>
        <taxon>Gammaproteobacteria</taxon>
        <taxon>Lysobacterales</taxon>
        <taxon>Lysobacteraceae</taxon>
        <taxon>Stenotrophomonas</taxon>
        <taxon>Stenotrophomonas maltophilia group</taxon>
    </lineage>
</organism>
<protein>
    <submittedName>
        <fullName evidence="1">Uncharacterized protein</fullName>
    </submittedName>
</protein>
<dbReference type="Proteomes" id="UP000271705">
    <property type="component" value="Unassembled WGS sequence"/>
</dbReference>
<proteinExistence type="predicted"/>
<accession>A0A431UK85</accession>
<name>A0A431UK85_STEMA</name>
<evidence type="ECO:0000313" key="1">
    <source>
        <dbReference type="EMBL" id="RTQ90162.1"/>
    </source>
</evidence>
<evidence type="ECO:0000313" key="2">
    <source>
        <dbReference type="Proteomes" id="UP000271705"/>
    </source>
</evidence>
<sequence>MLSGSSWVVRGKTIRDLIEELTTFEDQGMYVEISVDGGDTVRPISLVGKDEGKCVLFYFGDDA</sequence>
<comment type="caution">
    <text evidence="1">The sequence shown here is derived from an EMBL/GenBank/DDBJ whole genome shotgun (WGS) entry which is preliminary data.</text>
</comment>
<dbReference type="EMBL" id="RXLZ01000017">
    <property type="protein sequence ID" value="RTQ90162.1"/>
    <property type="molecule type" value="Genomic_DNA"/>
</dbReference>
<dbReference type="AlphaFoldDB" id="A0A431UK85"/>